<organism evidence="1 2">
    <name type="scientific">Enterococcus avium</name>
    <name type="common">Streptococcus avium</name>
    <dbReference type="NCBI Taxonomy" id="33945"/>
    <lineage>
        <taxon>Bacteria</taxon>
        <taxon>Bacillati</taxon>
        <taxon>Bacillota</taxon>
        <taxon>Bacilli</taxon>
        <taxon>Lactobacillales</taxon>
        <taxon>Enterococcaceae</taxon>
        <taxon>Enterococcus</taxon>
    </lineage>
</organism>
<gene>
    <name evidence="1" type="ORF">P7D79_21625</name>
</gene>
<sequence>MSKQEKIDFILKRLGDRMTKSYLETKSDQFINQLYEVESRNDDRLIDEMMFSF</sequence>
<evidence type="ECO:0000313" key="1">
    <source>
        <dbReference type="EMBL" id="MDT2516826.1"/>
    </source>
</evidence>
<accession>A0ABD5FES1</accession>
<dbReference type="RefSeq" id="WP_311924293.1">
    <property type="nucleotide sequence ID" value="NZ_JARPWV010000075.1"/>
</dbReference>
<dbReference type="Proteomes" id="UP001264335">
    <property type="component" value="Unassembled WGS sequence"/>
</dbReference>
<evidence type="ECO:0000313" key="2">
    <source>
        <dbReference type="Proteomes" id="UP001264335"/>
    </source>
</evidence>
<proteinExistence type="predicted"/>
<name>A0ABD5FES1_ENTAV</name>
<reference evidence="1 2" key="1">
    <citation type="submission" date="2023-03" db="EMBL/GenBank/DDBJ databases">
        <authorList>
            <person name="Shen W."/>
            <person name="Cai J."/>
        </authorList>
    </citation>
    <scope>NUCLEOTIDE SEQUENCE [LARGE SCALE GENOMIC DNA]</scope>
    <source>
        <strain evidence="1 2">Y2</strain>
    </source>
</reference>
<protein>
    <submittedName>
        <fullName evidence="1">Uncharacterized protein</fullName>
    </submittedName>
</protein>
<comment type="caution">
    <text evidence="1">The sequence shown here is derived from an EMBL/GenBank/DDBJ whole genome shotgun (WGS) entry which is preliminary data.</text>
</comment>
<dbReference type="EMBL" id="JARPWY010000108">
    <property type="protein sequence ID" value="MDT2516826.1"/>
    <property type="molecule type" value="Genomic_DNA"/>
</dbReference>
<dbReference type="AlphaFoldDB" id="A0ABD5FES1"/>